<dbReference type="InterPro" id="IPR005548">
    <property type="entry name" value="Cell_div_FtsQ/DivIB_C"/>
</dbReference>
<keyword evidence="2" id="KW-1003">Cell membrane</keyword>
<evidence type="ECO:0000256" key="1">
    <source>
        <dbReference type="ARBA" id="ARBA00004370"/>
    </source>
</evidence>
<keyword evidence="6 9" id="KW-0472">Membrane</keyword>
<keyword evidence="3 11" id="KW-0132">Cell division</keyword>
<evidence type="ECO:0000256" key="6">
    <source>
        <dbReference type="ARBA" id="ARBA00023136"/>
    </source>
</evidence>
<dbReference type="PANTHER" id="PTHR37820">
    <property type="entry name" value="CELL DIVISION PROTEIN DIVIB"/>
    <property type="match status" value="1"/>
</dbReference>
<feature type="domain" description="POTRA" evidence="10">
    <location>
        <begin position="57"/>
        <end position="125"/>
    </location>
</feature>
<feature type="region of interest" description="Disordered" evidence="8">
    <location>
        <begin position="1"/>
        <end position="24"/>
    </location>
</feature>
<evidence type="ECO:0000313" key="12">
    <source>
        <dbReference type="Proteomes" id="UP001597018"/>
    </source>
</evidence>
<comment type="caution">
    <text evidence="11">The sequence shown here is derived from an EMBL/GenBank/DDBJ whole genome shotgun (WGS) entry which is preliminary data.</text>
</comment>
<evidence type="ECO:0000256" key="7">
    <source>
        <dbReference type="ARBA" id="ARBA00023306"/>
    </source>
</evidence>
<dbReference type="Pfam" id="PF08478">
    <property type="entry name" value="POTRA_1"/>
    <property type="match status" value="1"/>
</dbReference>
<sequence length="248" mass="26780">MTTTRRRGANRPGLRSTRGRPVRGGAGAVPWWRRWVLPAALAVVTVLALVLYFTPLLGVRAVEVTGNRTLSQDEIVRTAGIDPGTPMLRVDTEDVASRLRAIRKVADVRVSLSWPTTVRVEVTERAPAAFLVARDGIQLVDSAGVPFQVVKDPPADLPELHVRRVAPDDPATRAAMTVLTALPPALRADVLAVDAQDPGDIHLRLKGDREVQWGDTDESDRKAAILPPLLTRPGSVYDVTAPSLPTVA</sequence>
<keyword evidence="5 9" id="KW-1133">Transmembrane helix</keyword>
<dbReference type="Gene3D" id="3.10.20.310">
    <property type="entry name" value="membrane protein fhac"/>
    <property type="match status" value="1"/>
</dbReference>
<comment type="subcellular location">
    <subcellularLocation>
        <location evidence="1">Membrane</location>
    </subcellularLocation>
</comment>
<organism evidence="11 12">
    <name type="scientific">Saccharopolyspora rosea</name>
    <dbReference type="NCBI Taxonomy" id="524884"/>
    <lineage>
        <taxon>Bacteria</taxon>
        <taxon>Bacillati</taxon>
        <taxon>Actinomycetota</taxon>
        <taxon>Actinomycetes</taxon>
        <taxon>Pseudonocardiales</taxon>
        <taxon>Pseudonocardiaceae</taxon>
        <taxon>Saccharopolyspora</taxon>
    </lineage>
</organism>
<evidence type="ECO:0000259" key="10">
    <source>
        <dbReference type="PROSITE" id="PS51779"/>
    </source>
</evidence>
<dbReference type="RefSeq" id="WP_263248860.1">
    <property type="nucleotide sequence ID" value="NZ_BAABLT010000004.1"/>
</dbReference>
<dbReference type="PANTHER" id="PTHR37820:SF1">
    <property type="entry name" value="CELL DIVISION PROTEIN FTSQ"/>
    <property type="match status" value="1"/>
</dbReference>
<keyword evidence="7" id="KW-0131">Cell cycle</keyword>
<dbReference type="PROSITE" id="PS51779">
    <property type="entry name" value="POTRA"/>
    <property type="match status" value="1"/>
</dbReference>
<evidence type="ECO:0000256" key="3">
    <source>
        <dbReference type="ARBA" id="ARBA00022618"/>
    </source>
</evidence>
<keyword evidence="12" id="KW-1185">Reference proteome</keyword>
<gene>
    <name evidence="11" type="ORF">ACFQ16_15870</name>
</gene>
<dbReference type="GO" id="GO:0051301">
    <property type="term" value="P:cell division"/>
    <property type="evidence" value="ECO:0007669"/>
    <property type="project" value="UniProtKB-KW"/>
</dbReference>
<evidence type="ECO:0000256" key="4">
    <source>
        <dbReference type="ARBA" id="ARBA00022692"/>
    </source>
</evidence>
<proteinExistence type="predicted"/>
<evidence type="ECO:0000256" key="9">
    <source>
        <dbReference type="SAM" id="Phobius"/>
    </source>
</evidence>
<dbReference type="InterPro" id="IPR034746">
    <property type="entry name" value="POTRA"/>
</dbReference>
<evidence type="ECO:0000313" key="11">
    <source>
        <dbReference type="EMBL" id="MFD0921225.1"/>
    </source>
</evidence>
<reference evidence="12" key="1">
    <citation type="journal article" date="2019" name="Int. J. Syst. Evol. Microbiol.">
        <title>The Global Catalogue of Microorganisms (GCM) 10K type strain sequencing project: providing services to taxonomists for standard genome sequencing and annotation.</title>
        <authorList>
            <consortium name="The Broad Institute Genomics Platform"/>
            <consortium name="The Broad Institute Genome Sequencing Center for Infectious Disease"/>
            <person name="Wu L."/>
            <person name="Ma J."/>
        </authorList>
    </citation>
    <scope>NUCLEOTIDE SEQUENCE [LARGE SCALE GENOMIC DNA]</scope>
    <source>
        <strain evidence="12">CCUG 56401</strain>
    </source>
</reference>
<evidence type="ECO:0000256" key="5">
    <source>
        <dbReference type="ARBA" id="ARBA00022989"/>
    </source>
</evidence>
<feature type="transmembrane region" description="Helical" evidence="9">
    <location>
        <begin position="35"/>
        <end position="59"/>
    </location>
</feature>
<accession>A0ABW3FVK0</accession>
<dbReference type="Proteomes" id="UP001597018">
    <property type="component" value="Unassembled WGS sequence"/>
</dbReference>
<dbReference type="InterPro" id="IPR013685">
    <property type="entry name" value="POTRA_FtsQ_type"/>
</dbReference>
<dbReference type="EMBL" id="JBHTIW010000011">
    <property type="protein sequence ID" value="MFD0921225.1"/>
    <property type="molecule type" value="Genomic_DNA"/>
</dbReference>
<evidence type="ECO:0000256" key="2">
    <source>
        <dbReference type="ARBA" id="ARBA00022475"/>
    </source>
</evidence>
<keyword evidence="4 9" id="KW-0812">Transmembrane</keyword>
<protein>
    <submittedName>
        <fullName evidence="11">Cell division protein FtsQ/DivIB</fullName>
    </submittedName>
</protein>
<name>A0ABW3FVK0_9PSEU</name>
<dbReference type="Pfam" id="PF03799">
    <property type="entry name" value="FtsQ_DivIB_C"/>
    <property type="match status" value="1"/>
</dbReference>
<dbReference type="InterPro" id="IPR050487">
    <property type="entry name" value="FtsQ_DivIB"/>
</dbReference>
<evidence type="ECO:0000256" key="8">
    <source>
        <dbReference type="SAM" id="MobiDB-lite"/>
    </source>
</evidence>